<feature type="transmembrane region" description="Helical" evidence="7">
    <location>
        <begin position="151"/>
        <end position="175"/>
    </location>
</feature>
<feature type="transmembrane region" description="Helical" evidence="7">
    <location>
        <begin position="7"/>
        <end position="32"/>
    </location>
</feature>
<dbReference type="EMBL" id="JANEYT010000064">
    <property type="protein sequence ID" value="MCQ1060304.1"/>
    <property type="molecule type" value="Genomic_DNA"/>
</dbReference>
<feature type="transmembrane region" description="Helical" evidence="7">
    <location>
        <begin position="98"/>
        <end position="122"/>
    </location>
</feature>
<keyword evidence="10" id="KW-1185">Reference proteome</keyword>
<dbReference type="PANTHER" id="PTHR30193:SF37">
    <property type="entry name" value="INNER MEMBRANE ABC TRANSPORTER PERMEASE PROTEIN YCJO"/>
    <property type="match status" value="1"/>
</dbReference>
<dbReference type="RefSeq" id="WP_255044383.1">
    <property type="nucleotide sequence ID" value="NZ_JANEYT010000064.1"/>
</dbReference>
<proteinExistence type="inferred from homology"/>
<feature type="transmembrane region" description="Helical" evidence="7">
    <location>
        <begin position="255"/>
        <end position="278"/>
    </location>
</feature>
<dbReference type="Gene3D" id="1.10.3720.10">
    <property type="entry name" value="MetI-like"/>
    <property type="match status" value="1"/>
</dbReference>
<reference evidence="9 10" key="1">
    <citation type="submission" date="2022-07" db="EMBL/GenBank/DDBJ databases">
        <title>Photobacterium pectinilyticum sp. nov., a marine bacterium isolated from surface seawater of Qingdao offshore.</title>
        <authorList>
            <person name="Wang X."/>
        </authorList>
    </citation>
    <scope>NUCLEOTIDE SEQUENCE [LARGE SCALE GENOMIC DNA]</scope>
    <source>
        <strain evidence="9 10">ZSDE20</strain>
    </source>
</reference>
<keyword evidence="4 7" id="KW-0812">Transmembrane</keyword>
<comment type="caution">
    <text evidence="9">The sequence shown here is derived from an EMBL/GenBank/DDBJ whole genome shotgun (WGS) entry which is preliminary data.</text>
</comment>
<comment type="subcellular location">
    <subcellularLocation>
        <location evidence="1 7">Cell membrane</location>
        <topology evidence="1 7">Multi-pass membrane protein</topology>
    </subcellularLocation>
</comment>
<dbReference type="InterPro" id="IPR000515">
    <property type="entry name" value="MetI-like"/>
</dbReference>
<protein>
    <submittedName>
        <fullName evidence="9">Sugar ABC transporter permease</fullName>
    </submittedName>
</protein>
<evidence type="ECO:0000256" key="1">
    <source>
        <dbReference type="ARBA" id="ARBA00004651"/>
    </source>
</evidence>
<keyword evidence="2 7" id="KW-0813">Transport</keyword>
<sequence length="286" mass="32484">MMKLRNFLAFSGPSIISMVLLMTAPLIMTIYLSMYRLNYKGDLRWVGLDNYLDILTDSEFWSAFEFTFVYTITVTLSVMIFGFLIALALNRLKGKIRAFFMAATLLPFVVTPVVGTLIFSWLFQDFGYLTYLLNLIGIEIYWFSDTLESRTLIILYGIWQVTPFAAIVFFAGLQAIPKDTLESSLLDGAGSWNQIKHVVIPTIQPLILFVSMICIMDAYRLFDAVAIMTGGLNNTETLMYYNYRVGIVQDAVAKGSAVSVLTMIGIFVFLIPFLYMTYKEQKGIRQ</sequence>
<evidence type="ECO:0000256" key="6">
    <source>
        <dbReference type="ARBA" id="ARBA00023136"/>
    </source>
</evidence>
<accession>A0ABT1N6C6</accession>
<dbReference type="PANTHER" id="PTHR30193">
    <property type="entry name" value="ABC TRANSPORTER PERMEASE PROTEIN"/>
    <property type="match status" value="1"/>
</dbReference>
<evidence type="ECO:0000313" key="10">
    <source>
        <dbReference type="Proteomes" id="UP001524460"/>
    </source>
</evidence>
<evidence type="ECO:0000256" key="7">
    <source>
        <dbReference type="RuleBase" id="RU363032"/>
    </source>
</evidence>
<dbReference type="Pfam" id="PF00528">
    <property type="entry name" value="BPD_transp_1"/>
    <property type="match status" value="1"/>
</dbReference>
<evidence type="ECO:0000259" key="8">
    <source>
        <dbReference type="PROSITE" id="PS50928"/>
    </source>
</evidence>
<evidence type="ECO:0000256" key="4">
    <source>
        <dbReference type="ARBA" id="ARBA00022692"/>
    </source>
</evidence>
<feature type="transmembrane region" description="Helical" evidence="7">
    <location>
        <begin position="128"/>
        <end position="144"/>
    </location>
</feature>
<evidence type="ECO:0000256" key="2">
    <source>
        <dbReference type="ARBA" id="ARBA00022448"/>
    </source>
</evidence>
<dbReference type="CDD" id="cd06261">
    <property type="entry name" value="TM_PBP2"/>
    <property type="match status" value="1"/>
</dbReference>
<evidence type="ECO:0000313" key="9">
    <source>
        <dbReference type="EMBL" id="MCQ1060304.1"/>
    </source>
</evidence>
<comment type="similarity">
    <text evidence="7">Belongs to the binding-protein-dependent transport system permease family.</text>
</comment>
<organism evidence="9 10">
    <name type="scientific">Photobacterium pectinilyticum</name>
    <dbReference type="NCBI Taxonomy" id="2906793"/>
    <lineage>
        <taxon>Bacteria</taxon>
        <taxon>Pseudomonadati</taxon>
        <taxon>Pseudomonadota</taxon>
        <taxon>Gammaproteobacteria</taxon>
        <taxon>Vibrionales</taxon>
        <taxon>Vibrionaceae</taxon>
        <taxon>Photobacterium</taxon>
    </lineage>
</organism>
<dbReference type="Proteomes" id="UP001524460">
    <property type="component" value="Unassembled WGS sequence"/>
</dbReference>
<dbReference type="InterPro" id="IPR035906">
    <property type="entry name" value="MetI-like_sf"/>
</dbReference>
<feature type="domain" description="ABC transmembrane type-1" evidence="8">
    <location>
        <begin position="64"/>
        <end position="275"/>
    </location>
</feature>
<feature type="transmembrane region" description="Helical" evidence="7">
    <location>
        <begin position="195"/>
        <end position="214"/>
    </location>
</feature>
<feature type="transmembrane region" description="Helical" evidence="7">
    <location>
        <begin position="68"/>
        <end position="89"/>
    </location>
</feature>
<name>A0ABT1N6C6_9GAMM</name>
<keyword evidence="5 7" id="KW-1133">Transmembrane helix</keyword>
<keyword evidence="3" id="KW-1003">Cell membrane</keyword>
<dbReference type="SUPFAM" id="SSF161098">
    <property type="entry name" value="MetI-like"/>
    <property type="match status" value="1"/>
</dbReference>
<evidence type="ECO:0000256" key="5">
    <source>
        <dbReference type="ARBA" id="ARBA00022989"/>
    </source>
</evidence>
<gene>
    <name evidence="9" type="ORF">NHN17_19865</name>
</gene>
<dbReference type="PROSITE" id="PS50928">
    <property type="entry name" value="ABC_TM1"/>
    <property type="match status" value="1"/>
</dbReference>
<keyword evidence="6 7" id="KW-0472">Membrane</keyword>
<dbReference type="InterPro" id="IPR051393">
    <property type="entry name" value="ABC_transporter_permease"/>
</dbReference>
<evidence type="ECO:0000256" key="3">
    <source>
        <dbReference type="ARBA" id="ARBA00022475"/>
    </source>
</evidence>